<evidence type="ECO:0000259" key="13">
    <source>
        <dbReference type="SMART" id="SM00663"/>
    </source>
</evidence>
<accession>F2TVS2</accession>
<dbReference type="Gene3D" id="1.10.132.30">
    <property type="match status" value="1"/>
</dbReference>
<dbReference type="InterPro" id="IPR047107">
    <property type="entry name" value="DNA-dir_RNA_pol1_lsu_C"/>
</dbReference>
<dbReference type="GeneID" id="16067447"/>
<dbReference type="Proteomes" id="UP000007799">
    <property type="component" value="Unassembled WGS sequence"/>
</dbReference>
<dbReference type="FunFam" id="2.40.40.20:FF:000019">
    <property type="entry name" value="DNA-directed RNA polymerase II subunit RPB1"/>
    <property type="match status" value="1"/>
</dbReference>
<comment type="similarity">
    <text evidence="2 11">Belongs to the RNA polymerase beta' chain family.</text>
</comment>
<evidence type="ECO:0000256" key="12">
    <source>
        <dbReference type="SAM" id="MobiDB-lite"/>
    </source>
</evidence>
<dbReference type="InterPro" id="IPR006592">
    <property type="entry name" value="RNA_pol_N"/>
</dbReference>
<keyword evidence="8" id="KW-0460">Magnesium</keyword>
<keyword evidence="9 11" id="KW-0804">Transcription</keyword>
<dbReference type="CDD" id="cd01435">
    <property type="entry name" value="RNAP_I_RPA1_N"/>
    <property type="match status" value="1"/>
</dbReference>
<dbReference type="Gene3D" id="1.10.357.120">
    <property type="match status" value="1"/>
</dbReference>
<proteinExistence type="inferred from homology"/>
<dbReference type="InterPro" id="IPR007083">
    <property type="entry name" value="RNA_pol_Rpb1_4"/>
</dbReference>
<dbReference type="SUPFAM" id="SSF64484">
    <property type="entry name" value="beta and beta-prime subunits of DNA dependent RNA-polymerase"/>
    <property type="match status" value="1"/>
</dbReference>
<dbReference type="GO" id="GO:0006351">
    <property type="term" value="P:DNA-templated transcription"/>
    <property type="evidence" value="ECO:0007669"/>
    <property type="project" value="InterPro"/>
</dbReference>
<comment type="function">
    <text evidence="11">DNA-dependent RNA polymerase catalyzes the transcription of DNA into RNA using the four ribonucleoside triphosphates as substrates.</text>
</comment>
<dbReference type="InterPro" id="IPR015699">
    <property type="entry name" value="DNA-dir_RNA_pol1_lsu_N"/>
</dbReference>
<dbReference type="Gene3D" id="1.10.274.100">
    <property type="entry name" value="RNA polymerase Rpb1, domain 3"/>
    <property type="match status" value="1"/>
</dbReference>
<name>F2TVS2_SALR5</name>
<dbReference type="Pfam" id="PF05000">
    <property type="entry name" value="RNA_pol_Rpb1_4"/>
    <property type="match status" value="1"/>
</dbReference>
<evidence type="ECO:0000256" key="9">
    <source>
        <dbReference type="ARBA" id="ARBA00023163"/>
    </source>
</evidence>
<dbReference type="InterPro" id="IPR045867">
    <property type="entry name" value="DNA-dir_RpoC_beta_prime"/>
</dbReference>
<dbReference type="Pfam" id="PF00623">
    <property type="entry name" value="RNA_pol_Rpb1_2"/>
    <property type="match status" value="1"/>
</dbReference>
<comment type="subcellular location">
    <subcellularLocation>
        <location evidence="1">Nucleus</location>
    </subcellularLocation>
</comment>
<keyword evidence="7" id="KW-0862">Zinc</keyword>
<dbReference type="Gene3D" id="1.10.150.390">
    <property type="match status" value="1"/>
</dbReference>
<dbReference type="PANTHER" id="PTHR19376:SF11">
    <property type="entry name" value="DNA-DIRECTED RNA POLYMERASE I SUBUNIT RPA1"/>
    <property type="match status" value="1"/>
</dbReference>
<evidence type="ECO:0000256" key="3">
    <source>
        <dbReference type="ARBA" id="ARBA00022478"/>
    </source>
</evidence>
<evidence type="ECO:0000256" key="2">
    <source>
        <dbReference type="ARBA" id="ARBA00006460"/>
    </source>
</evidence>
<dbReference type="GO" id="GO:0046872">
    <property type="term" value="F:metal ion binding"/>
    <property type="evidence" value="ECO:0007669"/>
    <property type="project" value="UniProtKB-KW"/>
</dbReference>
<feature type="region of interest" description="Disordered" evidence="12">
    <location>
        <begin position="1290"/>
        <end position="1372"/>
    </location>
</feature>
<dbReference type="RefSeq" id="XP_004998740.1">
    <property type="nucleotide sequence ID" value="XM_004998683.1"/>
</dbReference>
<dbReference type="InterPro" id="IPR007066">
    <property type="entry name" value="RNA_pol_Rpb1_3"/>
</dbReference>
<evidence type="ECO:0000256" key="10">
    <source>
        <dbReference type="ARBA" id="ARBA00023242"/>
    </source>
</evidence>
<dbReference type="Gene3D" id="6.10.250.2940">
    <property type="match status" value="1"/>
</dbReference>
<dbReference type="OrthoDB" id="270392at2759"/>
<organism evidence="15">
    <name type="scientific">Salpingoeca rosetta (strain ATCC 50818 / BSB-021)</name>
    <dbReference type="NCBI Taxonomy" id="946362"/>
    <lineage>
        <taxon>Eukaryota</taxon>
        <taxon>Choanoflagellata</taxon>
        <taxon>Craspedida</taxon>
        <taxon>Salpingoecidae</taxon>
        <taxon>Salpingoeca</taxon>
    </lineage>
</organism>
<dbReference type="GO" id="GO:0003677">
    <property type="term" value="F:DNA binding"/>
    <property type="evidence" value="ECO:0007669"/>
    <property type="project" value="InterPro"/>
</dbReference>
<dbReference type="FunCoup" id="F2TVS2">
    <property type="interactions" value="1162"/>
</dbReference>
<dbReference type="Gene3D" id="4.10.860.120">
    <property type="entry name" value="RNA polymerase II, clamp domain"/>
    <property type="match status" value="1"/>
</dbReference>
<dbReference type="FunFam" id="3.30.1490.180:FF:000003">
    <property type="entry name" value="DNA-directed RNA polymerase subunit"/>
    <property type="match status" value="1"/>
</dbReference>
<dbReference type="GO" id="GO:0005736">
    <property type="term" value="C:RNA polymerase I complex"/>
    <property type="evidence" value="ECO:0007669"/>
    <property type="project" value="TreeGrafter"/>
</dbReference>
<dbReference type="InParanoid" id="F2TVS2"/>
<evidence type="ECO:0000256" key="7">
    <source>
        <dbReference type="ARBA" id="ARBA00022833"/>
    </source>
</evidence>
<comment type="catalytic activity">
    <reaction evidence="11">
        <text>RNA(n) + a ribonucleoside 5'-triphosphate = RNA(n+1) + diphosphate</text>
        <dbReference type="Rhea" id="RHEA:21248"/>
        <dbReference type="Rhea" id="RHEA-COMP:14527"/>
        <dbReference type="Rhea" id="RHEA-COMP:17342"/>
        <dbReference type="ChEBI" id="CHEBI:33019"/>
        <dbReference type="ChEBI" id="CHEBI:61557"/>
        <dbReference type="ChEBI" id="CHEBI:140395"/>
        <dbReference type="EC" id="2.7.7.6"/>
    </reaction>
</comment>
<dbReference type="InterPro" id="IPR038120">
    <property type="entry name" value="Rpb1_funnel_sf"/>
</dbReference>
<keyword evidence="3 11" id="KW-0240">DNA-directed RNA polymerase</keyword>
<feature type="compositionally biased region" description="Basic and acidic residues" evidence="12">
    <location>
        <begin position="1303"/>
        <end position="1318"/>
    </location>
</feature>
<keyword evidence="5 11" id="KW-0548">Nucleotidyltransferase</keyword>
<feature type="compositionally biased region" description="Acidic residues" evidence="12">
    <location>
        <begin position="1319"/>
        <end position="1341"/>
    </location>
</feature>
<dbReference type="Gene3D" id="3.30.1490.180">
    <property type="entry name" value="RNA polymerase ii"/>
    <property type="match status" value="1"/>
</dbReference>
<keyword evidence="6" id="KW-0479">Metal-binding</keyword>
<evidence type="ECO:0000256" key="4">
    <source>
        <dbReference type="ARBA" id="ARBA00022679"/>
    </source>
</evidence>
<protein>
    <recommendedName>
        <fullName evidence="11">DNA-directed RNA polymerase subunit</fullName>
        <ecNumber evidence="11">2.7.7.6</ecNumber>
    </recommendedName>
</protein>
<reference evidence="14" key="1">
    <citation type="submission" date="2009-08" db="EMBL/GenBank/DDBJ databases">
        <title>Annotation of Salpingoeca rosetta.</title>
        <authorList>
            <consortium name="The Broad Institute Genome Sequencing Platform"/>
            <person name="Russ C."/>
            <person name="Cuomo C."/>
            <person name="Burger G."/>
            <person name="Gray M.W."/>
            <person name="Holland P.W.H."/>
            <person name="King N."/>
            <person name="Lang F.B.F."/>
            <person name="Roger A.J."/>
            <person name="Ruiz-Trillo I."/>
            <person name="Young S.K."/>
            <person name="Zeng Q."/>
            <person name="Gargeya S."/>
            <person name="Alvarado L."/>
            <person name="Berlin A."/>
            <person name="Chapman S.B."/>
            <person name="Chen Z."/>
            <person name="Freedman E."/>
            <person name="Gellesch M."/>
            <person name="Goldberg J."/>
            <person name="Griggs A."/>
            <person name="Gujja S."/>
            <person name="Heilman E."/>
            <person name="Heiman D."/>
            <person name="Howarth C."/>
            <person name="Mehta T."/>
            <person name="Neiman D."/>
            <person name="Pearson M."/>
            <person name="Roberts A."/>
            <person name="Saif S."/>
            <person name="Shea T."/>
            <person name="Shenoy N."/>
            <person name="Sisk P."/>
            <person name="Stolte C."/>
            <person name="Sykes S."/>
            <person name="White J."/>
            <person name="Yandava C."/>
            <person name="Haas B."/>
            <person name="Nusbaum C."/>
            <person name="Birren B."/>
        </authorList>
    </citation>
    <scope>NUCLEOTIDE SEQUENCE [LARGE SCALE GENOMIC DNA]</scope>
    <source>
        <strain evidence="14">ATCC 50818</strain>
    </source>
</reference>
<dbReference type="OMA" id="NREDYQQ"/>
<dbReference type="PANTHER" id="PTHR19376">
    <property type="entry name" value="DNA-DIRECTED RNA POLYMERASE"/>
    <property type="match status" value="1"/>
</dbReference>
<dbReference type="GO" id="GO:0003899">
    <property type="term" value="F:DNA-directed RNA polymerase activity"/>
    <property type="evidence" value="ECO:0007669"/>
    <property type="project" value="UniProtKB-EC"/>
</dbReference>
<dbReference type="STRING" id="946362.F2TVS2"/>
<evidence type="ECO:0000256" key="6">
    <source>
        <dbReference type="ARBA" id="ARBA00022723"/>
    </source>
</evidence>
<evidence type="ECO:0000313" key="14">
    <source>
        <dbReference type="EMBL" id="EGD72168.1"/>
    </source>
</evidence>
<dbReference type="eggNOG" id="KOG0262">
    <property type="taxonomic scope" value="Eukaryota"/>
</dbReference>
<sequence>MSSTLSWPNYQVSGVSFATLDAESIKRVSVKRITDPVSFDPVLGHPVRGGLYDPALGPTDNKDRCETCGLLGVHCPGHLGHVELPLYVYHPMYFDRLFLLLRATCLHCHRLKATRFQLRLLQCQHKLLENQCVVAAKELQERIDLVPVAQVFEFLDTFTEDALKGIKRPTTAAGKRAVHTTRNIHVLKYKNELNEEFLSKCVHARSCPHCSCISRRLLQENAIKVFMQAVARADTEMAKMSKQPNPPPRSWYGRQYVSPELARDHLLKCEELDNETLPKMYASLLKDKTSGLQRRFTAEVFFVKAISVPPNRFRPVNFLNGQSIENERTIALADVVKDCVAIDELVRHDPNQESAPGKATSRAMTEKRYRERLTQAWHALQEHVNVFMDSSLSPRMTDAKGIRQGLERKEGLFRMNMMGKRVNYAARTVISPDPLIGTHEIGIPDVFARTLTYPQPVTPWNMKYLRQCVINGADQYPGATHVQDEDGRMISLKYLSEESRISVADQLLTRKTKTLGRSHKCKIVHRHAKNGDWVLMNRQPTLHKSSIMAFQVRVLPKDRAFRLHYANCKSFNADFDGDEMNMHLPQSELARAEAAEIAANFTQYIGLGGGPLRGLIQDHVIAGTKICCRDTFYDKDHYQALVYAALEDRVDTCGIELLPPCMIKPRKLWSGKQVISTVMKNVTRGKVGVYYTGSTKIKNSWSKCSTELEGESTVIVRDDELLCGLLDKAQCGASNNSLVHVYFETHGGRVAGDLLTAFGKLFTMWLKYHGATLSIDDLLLTKEADIRRRKSIEQSEASGPQAAAKFVKQEDPTDIPLLRSNIATILRDAVEHKGLDSTMAGAANKVQSEVACSKNIPDGLLKQFPDNNFQLIVQSGAKGSNVNATQISGMLGQQMLEGRRVPVMMSGKTLPSFAAFDPSLRAGGLITDRFLTGLRPQEYFFHCMAGREGLVDTAVKTSRSGYLQRCLIKHLEDLKVQYDMTVRDSDGSVVQFRYGEDGIDVTKAAQLGNFKFFADNYQGLLNRLCAGRIADAFPGKLSKVAIRQMKKALKHPDEHDPVLTTLRPDTHLGCISEKLYKAMIEYADKHKNDVLVQKFKDTELSPARFKSVVYMKSHHALADPGEAVGICAAQAVGEPSTQMTLNTFHFAGRGDVNVTLGIPRLREIIMTASKAAKTPLIKVPILPVENAVEQAEKLAASLSPVLLKDVLKGVDCTTWLSRFKSGEFVRYYRLHFKFIDTEVYQERCAISAEELFTRLEKTVFPKLPRIAGTWYKRFAQADTVAVTKASGLDVTPKDADADDDDDNKAGGYDERKRARDNVDETNGDEDVDSSESEEEEEDPESGTDQAHLSSDDDEDTRRPGPRKVKVDEGLEDEAIMDIRADAEATFATPDPDSDKGKRAAELKARCKPIVDYNYDEDRGEWATLTLRVSAEQPIVPFITMLESEAHKLIIRQTKGIRRCMLGKSSEEQDTPDVFMVEGLNMRVVREHADILDLNHLECNDVYAMLEAYGIEAARDSIIRELRAVFNVYGITVNHRHLSLIADYMSFEGTYRGMNRITMRSNVSPFSQMSFETTVDFLKRAALGGAHEPLRSHSSRLVVGKLTTTGTGSFDIVQPLLE</sequence>
<evidence type="ECO:0000256" key="8">
    <source>
        <dbReference type="ARBA" id="ARBA00022842"/>
    </source>
</evidence>
<dbReference type="Pfam" id="PF04997">
    <property type="entry name" value="RNA_pol_Rpb1_1"/>
    <property type="match status" value="1"/>
</dbReference>
<dbReference type="Gene3D" id="3.30.70.2850">
    <property type="match status" value="1"/>
</dbReference>
<evidence type="ECO:0000256" key="5">
    <source>
        <dbReference type="ARBA" id="ARBA00022695"/>
    </source>
</evidence>
<dbReference type="SMART" id="SM00663">
    <property type="entry name" value="RPOLA_N"/>
    <property type="match status" value="1"/>
</dbReference>
<keyword evidence="10" id="KW-0539">Nucleus</keyword>
<dbReference type="InterPro" id="IPR007081">
    <property type="entry name" value="RNA_pol_Rpb1_5"/>
</dbReference>
<evidence type="ECO:0000256" key="1">
    <source>
        <dbReference type="ARBA" id="ARBA00004123"/>
    </source>
</evidence>
<dbReference type="InterPro" id="IPR042102">
    <property type="entry name" value="RNA_pol_Rpb1_3_sf"/>
</dbReference>
<dbReference type="EC" id="2.7.7.6" evidence="11"/>
<dbReference type="InterPro" id="IPR000722">
    <property type="entry name" value="RNA_pol_asu"/>
</dbReference>
<keyword evidence="15" id="KW-1185">Reference proteome</keyword>
<feature type="domain" description="RNA polymerase N-terminal" evidence="13">
    <location>
        <begin position="299"/>
        <end position="627"/>
    </location>
</feature>
<dbReference type="InterPro" id="IPR007080">
    <property type="entry name" value="RNA_pol_Rpb1_1"/>
</dbReference>
<gene>
    <name evidence="14" type="ORF">PTSG_00190</name>
</gene>
<dbReference type="Gene3D" id="2.40.40.20">
    <property type="match status" value="1"/>
</dbReference>
<dbReference type="InterPro" id="IPR044893">
    <property type="entry name" value="RNA_pol_Rpb1_clamp_domain"/>
</dbReference>
<dbReference type="Pfam" id="PF04998">
    <property type="entry name" value="RNA_pol_Rpb1_5"/>
    <property type="match status" value="1"/>
</dbReference>
<evidence type="ECO:0000256" key="11">
    <source>
        <dbReference type="RuleBase" id="RU004279"/>
    </source>
</evidence>
<dbReference type="KEGG" id="sre:PTSG_00190"/>
<dbReference type="CDD" id="cd02735">
    <property type="entry name" value="RNAP_I_Rpa1_C"/>
    <property type="match status" value="1"/>
</dbReference>
<dbReference type="Pfam" id="PF04983">
    <property type="entry name" value="RNA_pol_Rpb1_3"/>
    <property type="match status" value="1"/>
</dbReference>
<dbReference type="EMBL" id="GL832955">
    <property type="protein sequence ID" value="EGD72168.1"/>
    <property type="molecule type" value="Genomic_DNA"/>
</dbReference>
<evidence type="ECO:0000313" key="15">
    <source>
        <dbReference type="Proteomes" id="UP000007799"/>
    </source>
</evidence>
<keyword evidence="4 11" id="KW-0808">Transferase</keyword>